<dbReference type="Proteomes" id="UP000256708">
    <property type="component" value="Unassembled WGS sequence"/>
</dbReference>
<reference evidence="2" key="1">
    <citation type="submission" date="2018-08" db="EMBL/GenBank/DDBJ databases">
        <authorList>
            <person name="Liu Z.-W."/>
            <person name="Du Z.-J."/>
        </authorList>
    </citation>
    <scope>NUCLEOTIDE SEQUENCE [LARGE SCALE GENOMIC DNA]</scope>
    <source>
        <strain evidence="2">H4X</strain>
    </source>
</reference>
<sequence length="265" mass="30513">MQSNRSNPYYFMTSNSFWPLLRITGFLSLLLLISCQQEPTVDSELLEKTLAYHDPEGNWPELKTRLYLSSADTAGQENPFEIELDNSTGYFAHISRQDGKEAVKGIADGKEFYLLDGKGDISAEDREKYGLTPDDLKWVHSFYSYLYGLPMKLTDEGVNVAEAASSEEIEGKEYRVLEVNYDDAVGSDNWFFYLNPETYAMEAYRFNHGEPESGEYILLEEEVMVDGIRMPKVRKWYWNKNKEYIGTDTIIKAEPLTSYRVPAEN</sequence>
<comment type="caution">
    <text evidence="1">The sequence shown here is derived from an EMBL/GenBank/DDBJ whole genome shotgun (WGS) entry which is preliminary data.</text>
</comment>
<dbReference type="EMBL" id="QRGR01000042">
    <property type="protein sequence ID" value="RDV11477.1"/>
    <property type="molecule type" value="Genomic_DNA"/>
</dbReference>
<proteinExistence type="predicted"/>
<dbReference type="InterPro" id="IPR045444">
    <property type="entry name" value="DUF6503"/>
</dbReference>
<name>A0A3D8L2M6_9BACT</name>
<organism evidence="1 2">
    <name type="scientific">Pontibacter diazotrophicus</name>
    <dbReference type="NCBI Taxonomy" id="1400979"/>
    <lineage>
        <taxon>Bacteria</taxon>
        <taxon>Pseudomonadati</taxon>
        <taxon>Bacteroidota</taxon>
        <taxon>Cytophagia</taxon>
        <taxon>Cytophagales</taxon>
        <taxon>Hymenobacteraceae</taxon>
        <taxon>Pontibacter</taxon>
    </lineage>
</organism>
<dbReference type="AlphaFoldDB" id="A0A3D8L2M6"/>
<dbReference type="PROSITE" id="PS51257">
    <property type="entry name" value="PROKAR_LIPOPROTEIN"/>
    <property type="match status" value="1"/>
</dbReference>
<keyword evidence="2" id="KW-1185">Reference proteome</keyword>
<evidence type="ECO:0008006" key="3">
    <source>
        <dbReference type="Google" id="ProtNLM"/>
    </source>
</evidence>
<dbReference type="RefSeq" id="WP_115568285.1">
    <property type="nucleotide sequence ID" value="NZ_QRGR01000042.1"/>
</dbReference>
<evidence type="ECO:0000313" key="2">
    <source>
        <dbReference type="Proteomes" id="UP000256708"/>
    </source>
</evidence>
<dbReference type="OrthoDB" id="1489248at2"/>
<evidence type="ECO:0000313" key="1">
    <source>
        <dbReference type="EMBL" id="RDV11477.1"/>
    </source>
</evidence>
<dbReference type="Pfam" id="PF20113">
    <property type="entry name" value="DUF6503"/>
    <property type="match status" value="1"/>
</dbReference>
<gene>
    <name evidence="1" type="ORF">DXT99_24780</name>
</gene>
<protein>
    <recommendedName>
        <fullName evidence="3">Outer membrane lipoprotein-sorting protein</fullName>
    </recommendedName>
</protein>
<accession>A0A3D8L2M6</accession>